<protein>
    <submittedName>
        <fullName evidence="2">Uncharacterized protein</fullName>
    </submittedName>
</protein>
<evidence type="ECO:0000256" key="1">
    <source>
        <dbReference type="SAM" id="MobiDB-lite"/>
    </source>
</evidence>
<keyword evidence="3" id="KW-1185">Reference proteome</keyword>
<comment type="caution">
    <text evidence="2">The sequence shown here is derived from an EMBL/GenBank/DDBJ whole genome shotgun (WGS) entry which is preliminary data.</text>
</comment>
<evidence type="ECO:0000313" key="2">
    <source>
        <dbReference type="EMBL" id="MBO0511480.1"/>
    </source>
</evidence>
<gene>
    <name evidence="2" type="ORF">J0695_06610</name>
</gene>
<feature type="compositionally biased region" description="Basic and acidic residues" evidence="1">
    <location>
        <begin position="1"/>
        <end position="21"/>
    </location>
</feature>
<name>A0A939F3A7_9ACTN</name>
<reference evidence="2" key="1">
    <citation type="submission" date="2021-03" db="EMBL/GenBank/DDBJ databases">
        <title>Streptomyces poriferae sp. nov., a novel marine sponge-derived Actinobacteria species with anti-MRSA activity.</title>
        <authorList>
            <person name="Sandoval-Powers M."/>
            <person name="Kralova S."/>
            <person name="Nguyen G.-S."/>
            <person name="Fawwal D."/>
            <person name="Degnes K."/>
            <person name="Klinkenberg G."/>
            <person name="Sletta H."/>
            <person name="Wentzel A."/>
            <person name="Liles M.R."/>
        </authorList>
    </citation>
    <scope>NUCLEOTIDE SEQUENCE</scope>
    <source>
        <strain evidence="2">DSM 41794</strain>
    </source>
</reference>
<evidence type="ECO:0000313" key="3">
    <source>
        <dbReference type="Proteomes" id="UP000664167"/>
    </source>
</evidence>
<proteinExistence type="predicted"/>
<dbReference type="Proteomes" id="UP000664167">
    <property type="component" value="Unassembled WGS sequence"/>
</dbReference>
<feature type="region of interest" description="Disordered" evidence="1">
    <location>
        <begin position="1"/>
        <end position="102"/>
    </location>
</feature>
<feature type="non-terminal residue" evidence="2">
    <location>
        <position position="102"/>
    </location>
</feature>
<organism evidence="2 3">
    <name type="scientific">Streptomyces beijiangensis</name>
    <dbReference type="NCBI Taxonomy" id="163361"/>
    <lineage>
        <taxon>Bacteria</taxon>
        <taxon>Bacillati</taxon>
        <taxon>Actinomycetota</taxon>
        <taxon>Actinomycetes</taxon>
        <taxon>Kitasatosporales</taxon>
        <taxon>Streptomycetaceae</taxon>
        <taxon>Streptomyces</taxon>
    </lineage>
</organism>
<accession>A0A939F3A7</accession>
<dbReference type="EMBL" id="JAFLRJ010000058">
    <property type="protein sequence ID" value="MBO0511480.1"/>
    <property type="molecule type" value="Genomic_DNA"/>
</dbReference>
<sequence length="102" mass="10795">MSQQGDRHAATEDDWWSKLYEDAPDATTDTGPATGGDTLDDRFDSAADTVSGASATPEDPPPPARDDIPAQRTRAPWEPPQGDAEATPGGWGFTQRFGAPPV</sequence>
<dbReference type="AlphaFoldDB" id="A0A939F3A7"/>
<feature type="compositionally biased region" description="Low complexity" evidence="1">
    <location>
        <begin position="25"/>
        <end position="37"/>
    </location>
</feature>